<sequence>MLPPKQPRSFIFDVPSSGDSHLPPINSHRPKINHKALISPVSKGSFTESSPSHDLNTTLLTEESERQHSAFIMKYLPYIYAQNGSTSVRNIMKIEGKCKDFDSLPLMRKVKSIDLLPKEKIFKPANELIRVKSMEVIKTSSVRYE</sequence>
<evidence type="ECO:0000313" key="1">
    <source>
        <dbReference type="EMBL" id="OMJ71390.1"/>
    </source>
</evidence>
<comment type="caution">
    <text evidence="2">The sequence shown here is derived from an EMBL/GenBank/DDBJ whole genome shotgun (WGS) entry which is preliminary data.</text>
</comment>
<dbReference type="EMBL" id="MPUH01000995">
    <property type="protein sequence ID" value="OMJ71390.1"/>
    <property type="molecule type" value="Genomic_DNA"/>
</dbReference>
<accession>A0A1R2B3T4</accession>
<organism evidence="2 3">
    <name type="scientific">Stentor coeruleus</name>
    <dbReference type="NCBI Taxonomy" id="5963"/>
    <lineage>
        <taxon>Eukaryota</taxon>
        <taxon>Sar</taxon>
        <taxon>Alveolata</taxon>
        <taxon>Ciliophora</taxon>
        <taxon>Postciliodesmatophora</taxon>
        <taxon>Heterotrichea</taxon>
        <taxon>Heterotrichida</taxon>
        <taxon>Stentoridae</taxon>
        <taxon>Stentor</taxon>
    </lineage>
</organism>
<dbReference type="AlphaFoldDB" id="A0A1R2B3T4"/>
<reference evidence="2 3" key="1">
    <citation type="submission" date="2016-11" db="EMBL/GenBank/DDBJ databases">
        <title>The macronuclear genome of Stentor coeruleus: a giant cell with tiny introns.</title>
        <authorList>
            <person name="Slabodnick M."/>
            <person name="Ruby J.G."/>
            <person name="Reiff S.B."/>
            <person name="Swart E.C."/>
            <person name="Gosai S."/>
            <person name="Prabakaran S."/>
            <person name="Witkowska E."/>
            <person name="Larue G.E."/>
            <person name="Fisher S."/>
            <person name="Freeman R.M."/>
            <person name="Gunawardena J."/>
            <person name="Chu W."/>
            <person name="Stover N.A."/>
            <person name="Gregory B.D."/>
            <person name="Nowacki M."/>
            <person name="Derisi J."/>
            <person name="Roy S.W."/>
            <person name="Marshall W.F."/>
            <person name="Sood P."/>
        </authorList>
    </citation>
    <scope>NUCLEOTIDE SEQUENCE [LARGE SCALE GENOMIC DNA]</scope>
    <source>
        <strain evidence="2">WM001</strain>
    </source>
</reference>
<keyword evidence="3" id="KW-1185">Reference proteome</keyword>
<evidence type="ECO:0000313" key="3">
    <source>
        <dbReference type="Proteomes" id="UP000187209"/>
    </source>
</evidence>
<protein>
    <submittedName>
        <fullName evidence="2">Uncharacterized protein</fullName>
    </submittedName>
</protein>
<evidence type="ECO:0000313" key="2">
    <source>
        <dbReference type="EMBL" id="OMJ71409.1"/>
    </source>
</evidence>
<name>A0A1R2B3T4_9CILI</name>
<proteinExistence type="predicted"/>
<dbReference type="EMBL" id="MPUH01000993">
    <property type="protein sequence ID" value="OMJ71409.1"/>
    <property type="molecule type" value="Genomic_DNA"/>
</dbReference>
<dbReference type="Proteomes" id="UP000187209">
    <property type="component" value="Unassembled WGS sequence"/>
</dbReference>
<gene>
    <name evidence="2" type="ORF">SteCoe_30400</name>
    <name evidence="1" type="ORF">SteCoe_30424</name>
</gene>